<dbReference type="InterPro" id="IPR036390">
    <property type="entry name" value="WH_DNA-bd_sf"/>
</dbReference>
<keyword evidence="3" id="KW-1185">Reference proteome</keyword>
<dbReference type="Proteomes" id="UP000719942">
    <property type="component" value="Unassembled WGS sequence"/>
</dbReference>
<dbReference type="PANTHER" id="PTHR33221">
    <property type="entry name" value="WINGED HELIX-TURN-HELIX TRANSCRIPTIONAL REGULATOR, RRF2 FAMILY"/>
    <property type="match status" value="1"/>
</dbReference>
<dbReference type="PANTHER" id="PTHR33221:SF5">
    <property type="entry name" value="HTH-TYPE TRANSCRIPTIONAL REGULATOR ISCR"/>
    <property type="match status" value="1"/>
</dbReference>
<comment type="caution">
    <text evidence="2">The sequence shown here is derived from an EMBL/GenBank/DDBJ whole genome shotgun (WGS) entry which is preliminary data.</text>
</comment>
<name>A0ABS7DK67_9FIRM</name>
<accession>A0ABS7DK67</accession>
<keyword evidence="1" id="KW-0238">DNA-binding</keyword>
<gene>
    <name evidence="2" type="ORF">J5W02_01485</name>
</gene>
<dbReference type="Gene3D" id="1.10.10.10">
    <property type="entry name" value="Winged helix-like DNA-binding domain superfamily/Winged helix DNA-binding domain"/>
    <property type="match status" value="1"/>
</dbReference>
<evidence type="ECO:0000313" key="2">
    <source>
        <dbReference type="EMBL" id="MBW7571472.1"/>
    </source>
</evidence>
<dbReference type="Pfam" id="PF02082">
    <property type="entry name" value="Rrf2"/>
    <property type="match status" value="1"/>
</dbReference>
<dbReference type="NCBIfam" id="TIGR00738">
    <property type="entry name" value="rrf2_super"/>
    <property type="match status" value="1"/>
</dbReference>
<sequence length="148" mass="16642">MRISSKGRYGLAAMITMSQNYNANECITIVSISEKLGISKIYLEQVFSLLKRAELVIAVKGAQGGYKLAMPPQKINVYEILRALEQSLFEKTEESVEKKAPVMEQSMQQCVFSVIDAAIEAELKKISLYDIADDVDKRTQEAGFMFYI</sequence>
<reference evidence="2 3" key="1">
    <citation type="submission" date="2021-03" db="EMBL/GenBank/DDBJ databases">
        <title>Caproiciproducens sp. nov. isolated from feces of cow.</title>
        <authorList>
            <person name="Choi J.-Y."/>
        </authorList>
    </citation>
    <scope>NUCLEOTIDE SEQUENCE [LARGE SCALE GENOMIC DNA]</scope>
    <source>
        <strain evidence="2 3">AGMB10547</strain>
    </source>
</reference>
<evidence type="ECO:0000256" key="1">
    <source>
        <dbReference type="ARBA" id="ARBA00023125"/>
    </source>
</evidence>
<dbReference type="RefSeq" id="WP_219963882.1">
    <property type="nucleotide sequence ID" value="NZ_JAGFNZ010000001.1"/>
</dbReference>
<dbReference type="SUPFAM" id="SSF46785">
    <property type="entry name" value="Winged helix' DNA-binding domain"/>
    <property type="match status" value="1"/>
</dbReference>
<dbReference type="InterPro" id="IPR000944">
    <property type="entry name" value="Tscrpt_reg_Rrf2"/>
</dbReference>
<dbReference type="PROSITE" id="PS51197">
    <property type="entry name" value="HTH_RRF2_2"/>
    <property type="match status" value="1"/>
</dbReference>
<dbReference type="InterPro" id="IPR036388">
    <property type="entry name" value="WH-like_DNA-bd_sf"/>
</dbReference>
<organism evidence="2 3">
    <name type="scientific">Caproiciproducens faecalis</name>
    <dbReference type="NCBI Taxonomy" id="2820301"/>
    <lineage>
        <taxon>Bacteria</taxon>
        <taxon>Bacillati</taxon>
        <taxon>Bacillota</taxon>
        <taxon>Clostridia</taxon>
        <taxon>Eubacteriales</taxon>
        <taxon>Acutalibacteraceae</taxon>
        <taxon>Caproiciproducens</taxon>
    </lineage>
</organism>
<protein>
    <submittedName>
        <fullName evidence="2">Rrf2 family transcriptional regulator</fullName>
    </submittedName>
</protein>
<evidence type="ECO:0000313" key="3">
    <source>
        <dbReference type="Proteomes" id="UP000719942"/>
    </source>
</evidence>
<dbReference type="EMBL" id="JAGFNZ010000001">
    <property type="protein sequence ID" value="MBW7571472.1"/>
    <property type="molecule type" value="Genomic_DNA"/>
</dbReference>
<proteinExistence type="predicted"/>